<reference evidence="2 3" key="1">
    <citation type="submission" date="2023-07" db="EMBL/GenBank/DDBJ databases">
        <authorList>
            <person name="Girao M."/>
            <person name="Carvalho M.F."/>
        </authorList>
    </citation>
    <scope>NUCLEOTIDE SEQUENCE [LARGE SCALE GENOMIC DNA]</scope>
    <source>
        <strain evidence="2 3">YIM65754</strain>
    </source>
</reference>
<dbReference type="SUPFAM" id="SSF46785">
    <property type="entry name" value="Winged helix' DNA-binding domain"/>
    <property type="match status" value="1"/>
</dbReference>
<evidence type="ECO:0000313" key="3">
    <source>
        <dbReference type="Proteomes" id="UP001336020"/>
    </source>
</evidence>
<keyword evidence="3" id="KW-1185">Reference proteome</keyword>
<evidence type="ECO:0000259" key="1">
    <source>
        <dbReference type="PROSITE" id="PS50995"/>
    </source>
</evidence>
<dbReference type="PANTHER" id="PTHR39515:SF2">
    <property type="entry name" value="HTH-TYPE TRANSCRIPTIONAL REGULATOR RV0880"/>
    <property type="match status" value="1"/>
</dbReference>
<name>A0ABU7LG54_9NOCA</name>
<dbReference type="InterPro" id="IPR000835">
    <property type="entry name" value="HTH_MarR-typ"/>
</dbReference>
<feature type="domain" description="HTH marR-type" evidence="1">
    <location>
        <begin position="9"/>
        <end position="137"/>
    </location>
</feature>
<dbReference type="InterPro" id="IPR036388">
    <property type="entry name" value="WH-like_DNA-bd_sf"/>
</dbReference>
<dbReference type="PROSITE" id="PS50995">
    <property type="entry name" value="HTH_MARR_2"/>
    <property type="match status" value="1"/>
</dbReference>
<dbReference type="InterPro" id="IPR036390">
    <property type="entry name" value="WH_DNA-bd_sf"/>
</dbReference>
<dbReference type="Proteomes" id="UP001336020">
    <property type="component" value="Unassembled WGS sequence"/>
</dbReference>
<proteinExistence type="predicted"/>
<accession>A0ABU7LG54</accession>
<dbReference type="Gene3D" id="1.10.10.10">
    <property type="entry name" value="Winged helix-like DNA-binding domain superfamily/Winged helix DNA-binding domain"/>
    <property type="match status" value="1"/>
</dbReference>
<organism evidence="2 3">
    <name type="scientific">Rhodococcus artemisiae</name>
    <dbReference type="NCBI Taxonomy" id="714159"/>
    <lineage>
        <taxon>Bacteria</taxon>
        <taxon>Bacillati</taxon>
        <taxon>Actinomycetota</taxon>
        <taxon>Actinomycetes</taxon>
        <taxon>Mycobacteriales</taxon>
        <taxon>Nocardiaceae</taxon>
        <taxon>Rhodococcus</taxon>
    </lineage>
</organism>
<dbReference type="InterPro" id="IPR052526">
    <property type="entry name" value="HTH-type_Bedaq_tolerance"/>
</dbReference>
<comment type="caution">
    <text evidence="2">The sequence shown here is derived from an EMBL/GenBank/DDBJ whole genome shotgun (WGS) entry which is preliminary data.</text>
</comment>
<dbReference type="EMBL" id="JAUTXY010000013">
    <property type="protein sequence ID" value="MEE2060525.1"/>
    <property type="molecule type" value="Genomic_DNA"/>
</dbReference>
<sequence>MISDTRALAGDLALAVVRLTRHLRGQRSHSRVTLTQLSAMQTLRTEGAMTPGGLASRERVQPPSMTRVIASLNELGLVERTPHPTDGRQIIVKLSSAGDSLLADEHQAREEWLTERLTKLDDDAIATLREAVVILTELVAEED</sequence>
<protein>
    <submittedName>
        <fullName evidence="2">MarR family transcriptional regulator</fullName>
    </submittedName>
</protein>
<evidence type="ECO:0000313" key="2">
    <source>
        <dbReference type="EMBL" id="MEE2060525.1"/>
    </source>
</evidence>
<dbReference type="RefSeq" id="WP_330135706.1">
    <property type="nucleotide sequence ID" value="NZ_JAUTXY010000013.1"/>
</dbReference>
<dbReference type="PANTHER" id="PTHR39515">
    <property type="entry name" value="CONSERVED PROTEIN"/>
    <property type="match status" value="1"/>
</dbReference>
<dbReference type="SMART" id="SM00347">
    <property type="entry name" value="HTH_MARR"/>
    <property type="match status" value="1"/>
</dbReference>
<gene>
    <name evidence="2" type="ORF">Q7514_23665</name>
</gene>
<dbReference type="Pfam" id="PF01047">
    <property type="entry name" value="MarR"/>
    <property type="match status" value="1"/>
</dbReference>